<feature type="transmembrane region" description="Helical" evidence="1">
    <location>
        <begin position="121"/>
        <end position="143"/>
    </location>
</feature>
<dbReference type="GO" id="GO:0016020">
    <property type="term" value="C:membrane"/>
    <property type="evidence" value="ECO:0007669"/>
    <property type="project" value="TreeGrafter"/>
</dbReference>
<proteinExistence type="predicted"/>
<evidence type="ECO:0008006" key="6">
    <source>
        <dbReference type="Google" id="ProtNLM"/>
    </source>
</evidence>
<dbReference type="PANTHER" id="PTHR12242">
    <property type="entry name" value="OS02G0130600 PROTEIN-RELATED"/>
    <property type="match status" value="1"/>
</dbReference>
<dbReference type="EMBL" id="KB632399">
    <property type="protein sequence ID" value="ERL94647.1"/>
    <property type="molecule type" value="Genomic_DNA"/>
</dbReference>
<dbReference type="EnsemblMetazoa" id="XM_019905067.1">
    <property type="protein sequence ID" value="XP_019760626.1"/>
    <property type="gene ID" value="LOC109538026"/>
</dbReference>
<accession>U4UNE7</accession>
<dbReference type="OrthoDB" id="419711at2759"/>
<evidence type="ECO:0000313" key="5">
    <source>
        <dbReference type="Proteomes" id="UP000030742"/>
    </source>
</evidence>
<dbReference type="Proteomes" id="UP000019118">
    <property type="component" value="Unassembled WGS sequence"/>
</dbReference>
<dbReference type="KEGG" id="dpa:109538026"/>
<dbReference type="EnsemblMetazoa" id="XM_019905065.1">
    <property type="protein sequence ID" value="XP_019760624.1"/>
    <property type="gene ID" value="LOC109538026"/>
</dbReference>
<protein>
    <recommendedName>
        <fullName evidence="6">Protein rolling stone</fullName>
    </recommendedName>
</protein>
<feature type="transmembrane region" description="Helical" evidence="1">
    <location>
        <begin position="155"/>
        <end position="174"/>
    </location>
</feature>
<dbReference type="PANTHER" id="PTHR12242:SF49">
    <property type="entry name" value="HEADBUTT, ISOFORM E"/>
    <property type="match status" value="1"/>
</dbReference>
<feature type="transmembrane region" description="Helical" evidence="1">
    <location>
        <begin position="181"/>
        <end position="202"/>
    </location>
</feature>
<reference evidence="4 5" key="1">
    <citation type="journal article" date="2013" name="Genome Biol.">
        <title>Draft genome of the mountain pine beetle, Dendroctonus ponderosae Hopkins, a major forest pest.</title>
        <authorList>
            <person name="Keeling C.I."/>
            <person name="Yuen M.M."/>
            <person name="Liao N.Y."/>
            <person name="Docking T.R."/>
            <person name="Chan S.K."/>
            <person name="Taylor G.A."/>
            <person name="Palmquist D.L."/>
            <person name="Jackman S.D."/>
            <person name="Nguyen A."/>
            <person name="Li M."/>
            <person name="Henderson H."/>
            <person name="Janes J.K."/>
            <person name="Zhao Y."/>
            <person name="Pandoh P."/>
            <person name="Moore R."/>
            <person name="Sperling F.A."/>
            <person name="Huber D.P."/>
            <person name="Birol I."/>
            <person name="Jones S.J."/>
            <person name="Bohlmann J."/>
        </authorList>
    </citation>
    <scope>NUCLEOTIDE SEQUENCE</scope>
</reference>
<dbReference type="EnsemblMetazoa" id="XM_019905064.1">
    <property type="protein sequence ID" value="XP_019760623.1"/>
    <property type="gene ID" value="LOC109538026"/>
</dbReference>
<organism evidence="2 5">
    <name type="scientific">Dendroctonus ponderosae</name>
    <name type="common">Mountain pine beetle</name>
    <dbReference type="NCBI Taxonomy" id="77166"/>
    <lineage>
        <taxon>Eukaryota</taxon>
        <taxon>Metazoa</taxon>
        <taxon>Ecdysozoa</taxon>
        <taxon>Arthropoda</taxon>
        <taxon>Hexapoda</taxon>
        <taxon>Insecta</taxon>
        <taxon>Pterygota</taxon>
        <taxon>Neoptera</taxon>
        <taxon>Endopterygota</taxon>
        <taxon>Coleoptera</taxon>
        <taxon>Polyphaga</taxon>
        <taxon>Cucujiformia</taxon>
        <taxon>Curculionidae</taxon>
        <taxon>Scolytinae</taxon>
        <taxon>Dendroctonus</taxon>
    </lineage>
</organism>
<dbReference type="EnsemblMetazoa" id="XM_019905066.1">
    <property type="protein sequence ID" value="XP_019760625.1"/>
    <property type="gene ID" value="LOC109538026"/>
</dbReference>
<dbReference type="Pfam" id="PF21534">
    <property type="entry name" value="Rost"/>
    <property type="match status" value="1"/>
</dbReference>
<sequence length="287" mass="33029">MLGPSCKRKLTLEAFKVTHDRPVAFIASQWQYDKSTANIKYCIYRVSTCILFFVAWIFTYLKEPAAGKPRWPIYLTNWGFTLCMLQSFLNSIMIVVTLIAERSAGKSQWKEKILKLYPTYWVINVMATPVAFTISIIYWTLIFGAEGASFTPMNFIVHGLNSIIMLLDVCIVSYPVKVFHFIYPLFLAFYYTIFTVSFYYAGGTTKTGSRYIYPILKWDQPGQTMGVCAGVMVLMIILHIVTFLVYKLRIKIHNRFFLPKIDPPLPEKDQNAGQHAYANKAMANEYV</sequence>
<evidence type="ECO:0000313" key="3">
    <source>
        <dbReference type="EnsemblMetazoa" id="XP_019760621.1"/>
    </source>
</evidence>
<name>U4UNE7_DENPD</name>
<feature type="transmembrane region" description="Helical" evidence="1">
    <location>
        <begin position="41"/>
        <end position="58"/>
    </location>
</feature>
<gene>
    <name evidence="3" type="primary">109538026</name>
    <name evidence="2" type="ORF">D910_11922</name>
</gene>
<dbReference type="InterPro" id="IPR049352">
    <property type="entry name" value="Rost"/>
</dbReference>
<keyword evidence="4" id="KW-1185">Reference proteome</keyword>
<dbReference type="STRING" id="77166.U4UNE7"/>
<dbReference type="EnsemblMetazoa" id="XM_019905063.1">
    <property type="protein sequence ID" value="XP_019760622.1"/>
    <property type="gene ID" value="LOC109538026"/>
</dbReference>
<reference evidence="3" key="2">
    <citation type="submission" date="2024-08" db="UniProtKB">
        <authorList>
            <consortium name="EnsemblMetazoa"/>
        </authorList>
    </citation>
    <scope>IDENTIFICATION</scope>
</reference>
<evidence type="ECO:0000256" key="1">
    <source>
        <dbReference type="SAM" id="Phobius"/>
    </source>
</evidence>
<keyword evidence="1" id="KW-1133">Transmembrane helix</keyword>
<dbReference type="AlphaFoldDB" id="U4UNE7"/>
<evidence type="ECO:0000313" key="2">
    <source>
        <dbReference type="EMBL" id="ERL94647.1"/>
    </source>
</evidence>
<keyword evidence="1" id="KW-0812">Transmembrane</keyword>
<feature type="transmembrane region" description="Helical" evidence="1">
    <location>
        <begin position="222"/>
        <end position="246"/>
    </location>
</feature>
<evidence type="ECO:0000313" key="4">
    <source>
        <dbReference type="Proteomes" id="UP000019118"/>
    </source>
</evidence>
<dbReference type="Proteomes" id="UP000030742">
    <property type="component" value="Unassembled WGS sequence"/>
</dbReference>
<feature type="transmembrane region" description="Helical" evidence="1">
    <location>
        <begin position="78"/>
        <end position="100"/>
    </location>
</feature>
<dbReference type="EnsemblMetazoa" id="XM_019905062.1">
    <property type="protein sequence ID" value="XP_019760621.1"/>
    <property type="gene ID" value="LOC109538026"/>
</dbReference>
<keyword evidence="1" id="KW-0472">Membrane</keyword>